<protein>
    <submittedName>
        <fullName evidence="2">Alpha/beta fold hydrolase</fullName>
    </submittedName>
</protein>
<dbReference type="Pfam" id="PF13602">
    <property type="entry name" value="ADH_zinc_N_2"/>
    <property type="match status" value="1"/>
</dbReference>
<dbReference type="InterPro" id="IPR036291">
    <property type="entry name" value="NAD(P)-bd_dom_sf"/>
</dbReference>
<keyword evidence="3" id="KW-1185">Reference proteome</keyword>
<dbReference type="SUPFAM" id="SSF50129">
    <property type="entry name" value="GroES-like"/>
    <property type="match status" value="1"/>
</dbReference>
<dbReference type="InterPro" id="IPR029058">
    <property type="entry name" value="AB_hydrolase_fold"/>
</dbReference>
<feature type="domain" description="Enoyl reductase (ER)" evidence="1">
    <location>
        <begin position="10"/>
        <end position="330"/>
    </location>
</feature>
<dbReference type="RefSeq" id="WP_356957961.1">
    <property type="nucleotide sequence ID" value="NZ_JBEYBD010000011.1"/>
</dbReference>
<dbReference type="Pfam" id="PF00561">
    <property type="entry name" value="Abhydrolase_1"/>
    <property type="match status" value="1"/>
</dbReference>
<dbReference type="SMART" id="SM00829">
    <property type="entry name" value="PKS_ER"/>
    <property type="match status" value="1"/>
</dbReference>
<dbReference type="InterPro" id="IPR000073">
    <property type="entry name" value="AB_hydrolase_1"/>
</dbReference>
<dbReference type="Gene3D" id="3.90.180.10">
    <property type="entry name" value="Medium-chain alcohol dehydrogenases, catalytic domain"/>
    <property type="match status" value="1"/>
</dbReference>
<dbReference type="InterPro" id="IPR050700">
    <property type="entry name" value="YIM1/Zinc_Alcohol_DH_Fams"/>
</dbReference>
<dbReference type="Gene3D" id="3.40.50.720">
    <property type="entry name" value="NAD(P)-binding Rossmann-like Domain"/>
    <property type="match status" value="1"/>
</dbReference>
<dbReference type="EMBL" id="JBEYBF010000010">
    <property type="protein sequence ID" value="MEU1953479.1"/>
    <property type="molecule type" value="Genomic_DNA"/>
</dbReference>
<comment type="caution">
    <text evidence="2">The sequence shown here is derived from an EMBL/GenBank/DDBJ whole genome shotgun (WGS) entry which is preliminary data.</text>
</comment>
<keyword evidence="2" id="KW-0378">Hydrolase</keyword>
<accession>A0ABV2WRH0</accession>
<sequence>MKAFILRKYGAPFEEVRIPRPAPARGQVLVRVAAAGINPADERSRTGEFKLLFHPRLPNVAGGELSGEVVAVGAGASRFTVGDSVIAYTGVEAMGAYAEFAVVDETALAHAPTSTSLVKAASLPVAALTAWQALVTLGHVQPGQRVLIHGGSGAVGSITIQLAKHLGATVATTVSKANAGFVRELGADEVIDYRDEDFVDKLAGSPVDLVLDTQGGETTTRSLEVLRPRGLVVGIAGTPDPGLAEQAGAPLTVKLALRAMSAGLRHRARKLGVGYTFLFIEPDGTTLDSLARLVDNGALRPVVDRVLPFQHTLDAMQQVLAGGRRGKVLVTTRPDAVTTGLVKGGSVSFGDVAVDTGNASELSRPTTWSETPNSTVTVAGDSLVYRDLGPTGGTPVVVLTHLGATLDEWDPAVIDPLAAEHRVVALELAGVGGSGGAVPDTVQQMANTARAMLAALELQKVDLFGFSLGGFVAQQIALDDPGLVRRLALTGTGPAGGRGIDRLTGPAYIFWDMLRAVVHRTDAKEFLFFPRTPAGKAAARDYLTRIGRRVMDNDQPMAVRGFKRQIAAIRRWGRQQPQDLSQISAPTLIANGDHDRMVPTELSRDMHRRIPNSTLTIYPGAGHGGVFQYHQDFTELLLAHLASDAVTTAGR</sequence>
<dbReference type="InterPro" id="IPR013154">
    <property type="entry name" value="ADH-like_N"/>
</dbReference>
<gene>
    <name evidence="2" type="ORF">ABZ510_16625</name>
</gene>
<dbReference type="Pfam" id="PF08240">
    <property type="entry name" value="ADH_N"/>
    <property type="match status" value="1"/>
</dbReference>
<dbReference type="SUPFAM" id="SSF53474">
    <property type="entry name" value="alpha/beta-Hydrolases"/>
    <property type="match status" value="1"/>
</dbReference>
<dbReference type="InterPro" id="IPR011032">
    <property type="entry name" value="GroES-like_sf"/>
</dbReference>
<dbReference type="GO" id="GO:0016787">
    <property type="term" value="F:hydrolase activity"/>
    <property type="evidence" value="ECO:0007669"/>
    <property type="project" value="UniProtKB-KW"/>
</dbReference>
<dbReference type="PANTHER" id="PTHR11695">
    <property type="entry name" value="ALCOHOL DEHYDROGENASE RELATED"/>
    <property type="match status" value="1"/>
</dbReference>
<dbReference type="PANTHER" id="PTHR11695:SF294">
    <property type="entry name" value="RETICULON-4-INTERACTING PROTEIN 1, MITOCHONDRIAL"/>
    <property type="match status" value="1"/>
</dbReference>
<reference evidence="2 3" key="1">
    <citation type="submission" date="2024-06" db="EMBL/GenBank/DDBJ databases">
        <title>The Natural Products Discovery Center: Release of the First 8490 Sequenced Strains for Exploring Actinobacteria Biosynthetic Diversity.</title>
        <authorList>
            <person name="Kalkreuter E."/>
            <person name="Kautsar S.A."/>
            <person name="Yang D."/>
            <person name="Bader C.D."/>
            <person name="Teijaro C.N."/>
            <person name="Fluegel L."/>
            <person name="Davis C.M."/>
            <person name="Simpson J.R."/>
            <person name="Lauterbach L."/>
            <person name="Steele A.D."/>
            <person name="Gui C."/>
            <person name="Meng S."/>
            <person name="Li G."/>
            <person name="Viehrig K."/>
            <person name="Ye F."/>
            <person name="Su P."/>
            <person name="Kiefer A.F."/>
            <person name="Nichols A."/>
            <person name="Cepeda A.J."/>
            <person name="Yan W."/>
            <person name="Fan B."/>
            <person name="Jiang Y."/>
            <person name="Adhikari A."/>
            <person name="Zheng C.-J."/>
            <person name="Schuster L."/>
            <person name="Cowan T.M."/>
            <person name="Smanski M.J."/>
            <person name="Chevrette M.G."/>
            <person name="De Carvalho L.P.S."/>
            <person name="Shen B."/>
        </authorList>
    </citation>
    <scope>NUCLEOTIDE SEQUENCE [LARGE SCALE GENOMIC DNA]</scope>
    <source>
        <strain evidence="2 3">NPDC019708</strain>
    </source>
</reference>
<evidence type="ECO:0000313" key="2">
    <source>
        <dbReference type="EMBL" id="MEU1953479.1"/>
    </source>
</evidence>
<dbReference type="InterPro" id="IPR020843">
    <property type="entry name" value="ER"/>
</dbReference>
<evidence type="ECO:0000313" key="3">
    <source>
        <dbReference type="Proteomes" id="UP001550628"/>
    </source>
</evidence>
<organism evidence="2 3">
    <name type="scientific">Nocardia rhamnosiphila</name>
    <dbReference type="NCBI Taxonomy" id="426716"/>
    <lineage>
        <taxon>Bacteria</taxon>
        <taxon>Bacillati</taxon>
        <taxon>Actinomycetota</taxon>
        <taxon>Actinomycetes</taxon>
        <taxon>Mycobacteriales</taxon>
        <taxon>Nocardiaceae</taxon>
        <taxon>Nocardia</taxon>
    </lineage>
</organism>
<dbReference type="Gene3D" id="3.40.50.1820">
    <property type="entry name" value="alpha/beta hydrolase"/>
    <property type="match status" value="1"/>
</dbReference>
<dbReference type="Proteomes" id="UP001550628">
    <property type="component" value="Unassembled WGS sequence"/>
</dbReference>
<dbReference type="PRINTS" id="PR00111">
    <property type="entry name" value="ABHYDROLASE"/>
</dbReference>
<dbReference type="CDD" id="cd05289">
    <property type="entry name" value="MDR_like_2"/>
    <property type="match status" value="1"/>
</dbReference>
<evidence type="ECO:0000259" key="1">
    <source>
        <dbReference type="SMART" id="SM00829"/>
    </source>
</evidence>
<dbReference type="SUPFAM" id="SSF51735">
    <property type="entry name" value="NAD(P)-binding Rossmann-fold domains"/>
    <property type="match status" value="1"/>
</dbReference>
<name>A0ABV2WRH0_9NOCA</name>
<proteinExistence type="predicted"/>